<keyword evidence="5 7" id="KW-0687">Ribonucleoprotein</keyword>
<dbReference type="Pfam" id="PF00297">
    <property type="entry name" value="Ribosomal_L3"/>
    <property type="match status" value="1"/>
</dbReference>
<dbReference type="Gene3D" id="2.40.30.10">
    <property type="entry name" value="Translation factors"/>
    <property type="match status" value="1"/>
</dbReference>
<proteinExistence type="inferred from homology"/>
<dbReference type="HAMAP" id="MF_01325_B">
    <property type="entry name" value="Ribosomal_uL3_B"/>
    <property type="match status" value="1"/>
</dbReference>
<dbReference type="GO" id="GO:0022625">
    <property type="term" value="C:cytosolic large ribosomal subunit"/>
    <property type="evidence" value="ECO:0007669"/>
    <property type="project" value="TreeGrafter"/>
</dbReference>
<dbReference type="PANTHER" id="PTHR11229">
    <property type="entry name" value="50S RIBOSOMAL PROTEIN L3"/>
    <property type="match status" value="1"/>
</dbReference>
<dbReference type="AlphaFoldDB" id="A0A2D6YI25"/>
<comment type="subunit">
    <text evidence="7">Part of the 50S ribosomal subunit. Forms a cluster with proteins L14 and L19.</text>
</comment>
<dbReference type="NCBIfam" id="TIGR03625">
    <property type="entry name" value="L3_bact"/>
    <property type="match status" value="1"/>
</dbReference>
<evidence type="ECO:0000313" key="9">
    <source>
        <dbReference type="Proteomes" id="UP000226525"/>
    </source>
</evidence>
<dbReference type="Gene3D" id="3.30.160.810">
    <property type="match status" value="1"/>
</dbReference>
<dbReference type="PANTHER" id="PTHR11229:SF16">
    <property type="entry name" value="LARGE RIBOSOMAL SUBUNIT PROTEIN UL3C"/>
    <property type="match status" value="1"/>
</dbReference>
<dbReference type="InterPro" id="IPR009000">
    <property type="entry name" value="Transl_B-barrel_sf"/>
</dbReference>
<evidence type="ECO:0000256" key="7">
    <source>
        <dbReference type="HAMAP-Rule" id="MF_01325"/>
    </source>
</evidence>
<dbReference type="SUPFAM" id="SSF50447">
    <property type="entry name" value="Translation proteins"/>
    <property type="match status" value="1"/>
</dbReference>
<evidence type="ECO:0000256" key="2">
    <source>
        <dbReference type="ARBA" id="ARBA00022730"/>
    </source>
</evidence>
<evidence type="ECO:0000256" key="5">
    <source>
        <dbReference type="ARBA" id="ARBA00023274"/>
    </source>
</evidence>
<keyword evidence="3 7" id="KW-0694">RNA-binding</keyword>
<dbReference type="InterPro" id="IPR000597">
    <property type="entry name" value="Ribosomal_uL3"/>
</dbReference>
<accession>A0A2D6YI25</accession>
<comment type="caution">
    <text evidence="8">The sequence shown here is derived from an EMBL/GenBank/DDBJ whole genome shotgun (WGS) entry which is preliminary data.</text>
</comment>
<sequence>MISGMLARKIGMSQIFQDNGTMVPVTILQVGPMTVTQKKNKDRDGYDGVQLGFEEIAERKLNRPTKGHLKGQASVRILREFRAEDHDAVTIGQKFDHSIFSEGELVSVAGTSKGRGFAGVMKRHGFGGQPASHGHRGKRLPGSIGQCAFPARVFKGKKMGGQFGNTQVTTQGLTIVKIIDNERLVLVKGAVPGANGGLVTIRKA</sequence>
<evidence type="ECO:0000256" key="3">
    <source>
        <dbReference type="ARBA" id="ARBA00022884"/>
    </source>
</evidence>
<protein>
    <recommendedName>
        <fullName evidence="6 7">Large ribosomal subunit protein uL3</fullName>
    </recommendedName>
</protein>
<name>A0A2D6YI25_9DELT</name>
<comment type="function">
    <text evidence="7">One of the primary rRNA binding proteins, it binds directly near the 3'-end of the 23S rRNA, where it nucleates assembly of the 50S subunit.</text>
</comment>
<dbReference type="FunFam" id="2.40.30.10:FF:000004">
    <property type="entry name" value="50S ribosomal protein L3"/>
    <property type="match status" value="1"/>
</dbReference>
<dbReference type="Proteomes" id="UP000226525">
    <property type="component" value="Unassembled WGS sequence"/>
</dbReference>
<evidence type="ECO:0000256" key="4">
    <source>
        <dbReference type="ARBA" id="ARBA00022980"/>
    </source>
</evidence>
<dbReference type="GO" id="GO:0003735">
    <property type="term" value="F:structural constituent of ribosome"/>
    <property type="evidence" value="ECO:0007669"/>
    <property type="project" value="UniProtKB-UniRule"/>
</dbReference>
<evidence type="ECO:0000256" key="6">
    <source>
        <dbReference type="ARBA" id="ARBA00035243"/>
    </source>
</evidence>
<comment type="similarity">
    <text evidence="1 7">Belongs to the universal ribosomal protein uL3 family.</text>
</comment>
<dbReference type="InterPro" id="IPR019927">
    <property type="entry name" value="Ribosomal_uL3_bac/org-type"/>
</dbReference>
<organism evidence="8 9">
    <name type="scientific">SAR324 cluster bacterium</name>
    <dbReference type="NCBI Taxonomy" id="2024889"/>
    <lineage>
        <taxon>Bacteria</taxon>
        <taxon>Deltaproteobacteria</taxon>
        <taxon>SAR324 cluster</taxon>
    </lineage>
</organism>
<gene>
    <name evidence="7" type="primary">rplC</name>
    <name evidence="8" type="ORF">CMN54_05175</name>
</gene>
<reference evidence="9" key="1">
    <citation type="submission" date="2017-09" db="EMBL/GenBank/DDBJ databases">
        <title>The Reconstruction of 2,631 Draft Metagenome-Assembled Genomes from the Global Oceans.</title>
        <authorList>
            <person name="Tully B.J."/>
            <person name="Graham E.D."/>
            <person name="Heidelberg J.F."/>
        </authorList>
    </citation>
    <scope>NUCLEOTIDE SEQUENCE [LARGE SCALE GENOMIC DNA]</scope>
</reference>
<dbReference type="GO" id="GO:0006412">
    <property type="term" value="P:translation"/>
    <property type="evidence" value="ECO:0007669"/>
    <property type="project" value="UniProtKB-UniRule"/>
</dbReference>
<keyword evidence="4 7" id="KW-0689">Ribosomal protein</keyword>
<evidence type="ECO:0000313" key="8">
    <source>
        <dbReference type="EMBL" id="MAH62837.1"/>
    </source>
</evidence>
<evidence type="ECO:0000256" key="1">
    <source>
        <dbReference type="ARBA" id="ARBA00006540"/>
    </source>
</evidence>
<keyword evidence="2 7" id="KW-0699">rRNA-binding</keyword>
<dbReference type="EMBL" id="NZEX01000054">
    <property type="protein sequence ID" value="MAH62837.1"/>
    <property type="molecule type" value="Genomic_DNA"/>
</dbReference>
<dbReference type="GO" id="GO:0019843">
    <property type="term" value="F:rRNA binding"/>
    <property type="evidence" value="ECO:0007669"/>
    <property type="project" value="UniProtKB-UniRule"/>
</dbReference>